<reference evidence="2" key="1">
    <citation type="journal article" date="2020" name="Int. J. Syst. Evol. Microbiol.">
        <title>Aquipluma nitroreducens gen. nov. sp. nov., a novel facultatively anaerobic bacterium isolated from a freshwater lake.</title>
        <authorList>
            <person name="Watanabe M."/>
            <person name="Kojima H."/>
            <person name="Fukui M."/>
        </authorList>
    </citation>
    <scope>NUCLEOTIDE SEQUENCE</scope>
    <source>
        <strain evidence="2">MeG22</strain>
    </source>
</reference>
<keyword evidence="3" id="KW-1185">Reference proteome</keyword>
<dbReference type="KEGG" id="anf:AQPE_4183"/>
<sequence>MKYKIFQSPKIIKNLLFVGVFFVACTPAPKTPVNLTSVEQLVASGELKKAEMMADSLKATGTLGAADLYKMDSIVDIGRRIRLDFRLTETDVKSQLSKYFPALDTALFRNWENSLKLEMHLIDGEKRYFKNAVANLFRLDDEARKFKEKVDGIQVDSLDLFCLQHTAKVISATKTSGEPVLPVHMILTYTVKAKPNAVPDGQIIRCWMPFPREGHARQKNINLLKSDPEKAMGAPESDLQHAVYLEKKAVKDQPTVFQIEFEVETAAQYFDLEPAKIKPYNTESAVYKENTVERLPQIVFTPKIKQLANRILGGETNPLLKVQKIYNWINDSVRWASALEYSTMSDIPGYVMKTHYGDCGMQTLLFMTLARSQGIPVKWQSGWMLHPHEVNLHDWCEVYYEGIGWVPLDQSFGLQDSSDSKIRNFYRSGIDAYRLIVNDDYSRELTPEKKFPRSEPYDFQRGELEWEGGNLYFNQWNWDMEVKYL</sequence>
<dbReference type="Gene3D" id="3.10.620.30">
    <property type="match status" value="1"/>
</dbReference>
<dbReference type="InterPro" id="IPR002931">
    <property type="entry name" value="Transglutaminase-like"/>
</dbReference>
<dbReference type="Pfam" id="PF01841">
    <property type="entry name" value="Transglut_core"/>
    <property type="match status" value="1"/>
</dbReference>
<gene>
    <name evidence="2" type="ORF">AQPE_4183</name>
</gene>
<dbReference type="EMBL" id="AP018694">
    <property type="protein sequence ID" value="BBE19992.1"/>
    <property type="molecule type" value="Genomic_DNA"/>
</dbReference>
<evidence type="ECO:0000313" key="3">
    <source>
        <dbReference type="Proteomes" id="UP001193389"/>
    </source>
</evidence>
<dbReference type="PANTHER" id="PTHR38339">
    <property type="entry name" value="TRANSGLUTAMINASE DOMAIN PROTEIN"/>
    <property type="match status" value="1"/>
</dbReference>
<dbReference type="AlphaFoldDB" id="A0A5K7SEE7"/>
<proteinExistence type="predicted"/>
<feature type="domain" description="Transglutaminase-like" evidence="1">
    <location>
        <begin position="351"/>
        <end position="412"/>
    </location>
</feature>
<dbReference type="SUPFAM" id="SSF54001">
    <property type="entry name" value="Cysteine proteinases"/>
    <property type="match status" value="1"/>
</dbReference>
<dbReference type="InterPro" id="IPR038765">
    <property type="entry name" value="Papain-like_cys_pep_sf"/>
</dbReference>
<organism evidence="2 3">
    <name type="scientific">Aquipluma nitroreducens</name>
    <dbReference type="NCBI Taxonomy" id="2010828"/>
    <lineage>
        <taxon>Bacteria</taxon>
        <taxon>Pseudomonadati</taxon>
        <taxon>Bacteroidota</taxon>
        <taxon>Bacteroidia</taxon>
        <taxon>Marinilabiliales</taxon>
        <taxon>Prolixibacteraceae</taxon>
        <taxon>Aquipluma</taxon>
    </lineage>
</organism>
<dbReference type="SMART" id="SM00460">
    <property type="entry name" value="TGc"/>
    <property type="match status" value="1"/>
</dbReference>
<protein>
    <submittedName>
        <fullName evidence="2">Transglutaminase-like enzymes</fullName>
    </submittedName>
</protein>
<evidence type="ECO:0000259" key="1">
    <source>
        <dbReference type="SMART" id="SM00460"/>
    </source>
</evidence>
<dbReference type="RefSeq" id="WP_318348194.1">
    <property type="nucleotide sequence ID" value="NZ_AP018694.1"/>
</dbReference>
<evidence type="ECO:0000313" key="2">
    <source>
        <dbReference type="EMBL" id="BBE19992.1"/>
    </source>
</evidence>
<dbReference type="Proteomes" id="UP001193389">
    <property type="component" value="Chromosome"/>
</dbReference>
<dbReference type="PROSITE" id="PS51257">
    <property type="entry name" value="PROKAR_LIPOPROTEIN"/>
    <property type="match status" value="1"/>
</dbReference>
<name>A0A5K7SEE7_9BACT</name>
<dbReference type="PANTHER" id="PTHR38339:SF1">
    <property type="entry name" value="TRANSGLUTAMINASE-LIKE DOMAIN-CONTAINING PROTEIN"/>
    <property type="match status" value="1"/>
</dbReference>
<accession>A0A5K7SEE7</accession>